<dbReference type="AlphaFoldDB" id="A0A6B9V6H3"/>
<reference evidence="2 3" key="1">
    <citation type="submission" date="2020-01" db="EMBL/GenBank/DDBJ databases">
        <title>Genome sequence of Arachis hypogaea, cultivar Shitouqi.</title>
        <authorList>
            <person name="Zhuang W."/>
            <person name="Chen H."/>
            <person name="Varshney R."/>
            <person name="Wang D."/>
            <person name="Ming R."/>
        </authorList>
    </citation>
    <scope>NUCLEOTIDE SEQUENCE [LARGE SCALE GENOMIC DNA]</scope>
    <source>
        <tissue evidence="2">Young leaf</tissue>
    </source>
</reference>
<evidence type="ECO:0000256" key="1">
    <source>
        <dbReference type="SAM" id="SignalP"/>
    </source>
</evidence>
<organism evidence="2 3">
    <name type="scientific">Arachis hypogaea</name>
    <name type="common">Peanut</name>
    <dbReference type="NCBI Taxonomy" id="3818"/>
    <lineage>
        <taxon>Eukaryota</taxon>
        <taxon>Viridiplantae</taxon>
        <taxon>Streptophyta</taxon>
        <taxon>Embryophyta</taxon>
        <taxon>Tracheophyta</taxon>
        <taxon>Spermatophyta</taxon>
        <taxon>Magnoliopsida</taxon>
        <taxon>eudicotyledons</taxon>
        <taxon>Gunneridae</taxon>
        <taxon>Pentapetalae</taxon>
        <taxon>rosids</taxon>
        <taxon>fabids</taxon>
        <taxon>Fabales</taxon>
        <taxon>Fabaceae</taxon>
        <taxon>Papilionoideae</taxon>
        <taxon>50 kb inversion clade</taxon>
        <taxon>dalbergioids sensu lato</taxon>
        <taxon>Dalbergieae</taxon>
        <taxon>Pterocarpus clade</taxon>
        <taxon>Arachis</taxon>
    </lineage>
</organism>
<dbReference type="EMBL" id="CP031001">
    <property type="protein sequence ID" value="QHN76594.1"/>
    <property type="molecule type" value="Genomic_DNA"/>
</dbReference>
<sequence length="116" mass="13607">MLWRAATVLIYFTVIEWHPVDRVLPQFGGVQGRPRAALNIDFLMSKNGRGRDRWFSLTLQSLHIHWANKAHHVLQFDVVADPRPSHEYLDWWYQHGRRFLLLELILGDPRADAIPA</sequence>
<accession>A0A6B9V6H3</accession>
<feature type="chain" id="PRO_5025382806" description="Aminotransferase-like plant mobile domain-containing protein" evidence="1">
    <location>
        <begin position="18"/>
        <end position="116"/>
    </location>
</feature>
<proteinExistence type="predicted"/>
<name>A0A6B9V6H3_ARAHY</name>
<evidence type="ECO:0000313" key="3">
    <source>
        <dbReference type="Proteomes" id="UP000464620"/>
    </source>
</evidence>
<gene>
    <name evidence="2" type="ORF">DS421_19g645270</name>
</gene>
<dbReference type="Proteomes" id="UP000464620">
    <property type="component" value="Chromosome B09"/>
</dbReference>
<protein>
    <recommendedName>
        <fullName evidence="4">Aminotransferase-like plant mobile domain-containing protein</fullName>
    </recommendedName>
</protein>
<evidence type="ECO:0008006" key="4">
    <source>
        <dbReference type="Google" id="ProtNLM"/>
    </source>
</evidence>
<evidence type="ECO:0000313" key="2">
    <source>
        <dbReference type="EMBL" id="QHN76594.1"/>
    </source>
</evidence>
<keyword evidence="1" id="KW-0732">Signal</keyword>
<feature type="signal peptide" evidence="1">
    <location>
        <begin position="1"/>
        <end position="17"/>
    </location>
</feature>